<dbReference type="SUPFAM" id="SSF53335">
    <property type="entry name" value="S-adenosyl-L-methionine-dependent methyltransferases"/>
    <property type="match status" value="1"/>
</dbReference>
<dbReference type="Proteomes" id="UP001232245">
    <property type="component" value="Unassembled WGS sequence"/>
</dbReference>
<evidence type="ECO:0000313" key="3">
    <source>
        <dbReference type="EMBL" id="MDQ0226239.1"/>
    </source>
</evidence>
<protein>
    <submittedName>
        <fullName evidence="3">2-polyprenyl-3-methyl-5-hydroxy-6-metoxy-1, 4-benzoquinol methylase</fullName>
    </submittedName>
</protein>
<dbReference type="CDD" id="cd02440">
    <property type="entry name" value="AdoMet_MTases"/>
    <property type="match status" value="1"/>
</dbReference>
<dbReference type="InterPro" id="IPR029063">
    <property type="entry name" value="SAM-dependent_MTases_sf"/>
</dbReference>
<proteinExistence type="predicted"/>
<accession>A0ABT9Z1W3</accession>
<evidence type="ECO:0000256" key="1">
    <source>
        <dbReference type="ARBA" id="ARBA00022679"/>
    </source>
</evidence>
<dbReference type="GO" id="GO:0008168">
    <property type="term" value="F:methyltransferase activity"/>
    <property type="evidence" value="ECO:0007669"/>
    <property type="project" value="UniProtKB-KW"/>
</dbReference>
<reference evidence="3 4" key="1">
    <citation type="submission" date="2023-07" db="EMBL/GenBank/DDBJ databases">
        <title>Genomic Encyclopedia of Type Strains, Phase IV (KMG-IV): sequencing the most valuable type-strain genomes for metagenomic binning, comparative biology and taxonomic classification.</title>
        <authorList>
            <person name="Goeker M."/>
        </authorList>
    </citation>
    <scope>NUCLEOTIDE SEQUENCE [LARGE SCALE GENOMIC DNA]</scope>
    <source>
        <strain evidence="3 4">DSM 17723</strain>
    </source>
</reference>
<keyword evidence="1" id="KW-0808">Transferase</keyword>
<name>A0ABT9Z1W3_9BACI</name>
<dbReference type="InterPro" id="IPR041698">
    <property type="entry name" value="Methyltransf_25"/>
</dbReference>
<dbReference type="EMBL" id="JAUSTZ010000004">
    <property type="protein sequence ID" value="MDQ0226239.1"/>
    <property type="molecule type" value="Genomic_DNA"/>
</dbReference>
<comment type="caution">
    <text evidence="3">The sequence shown here is derived from an EMBL/GenBank/DDBJ whole genome shotgun (WGS) entry which is preliminary data.</text>
</comment>
<evidence type="ECO:0000313" key="4">
    <source>
        <dbReference type="Proteomes" id="UP001232245"/>
    </source>
</evidence>
<dbReference type="GO" id="GO:0032259">
    <property type="term" value="P:methylation"/>
    <property type="evidence" value="ECO:0007669"/>
    <property type="project" value="UniProtKB-KW"/>
</dbReference>
<feature type="domain" description="Methyltransferase" evidence="2">
    <location>
        <begin position="3"/>
        <end position="104"/>
    </location>
</feature>
<keyword evidence="3" id="KW-0489">Methyltransferase</keyword>
<evidence type="ECO:0000259" key="2">
    <source>
        <dbReference type="Pfam" id="PF13649"/>
    </source>
</evidence>
<sequence>MKVLDLGCGVGRNSIPIAEAIKHRNGKVICIDLLDSALTKLKEYSVKYNVEDVIDMEKADIGSYEIKQDEYDFIVAVSTLEHVGSEQIFENVIKQMAAGTKQNGVNCLIVNSEVEEIDLETNERLEALMEVNLLTDIMMSKLTSVYKGWEKVKRVIKPLEFTITRNEKRILLKTNAITYVVRKC</sequence>
<gene>
    <name evidence="3" type="ORF">J2S02_002584</name>
</gene>
<keyword evidence="4" id="KW-1185">Reference proteome</keyword>
<dbReference type="Gene3D" id="3.40.50.150">
    <property type="entry name" value="Vaccinia Virus protein VP39"/>
    <property type="match status" value="1"/>
</dbReference>
<dbReference type="PANTHER" id="PTHR43861">
    <property type="entry name" value="TRANS-ACONITATE 2-METHYLTRANSFERASE-RELATED"/>
    <property type="match status" value="1"/>
</dbReference>
<organism evidence="3 4">
    <name type="scientific">Metabacillus niabensis</name>
    <dbReference type="NCBI Taxonomy" id="324854"/>
    <lineage>
        <taxon>Bacteria</taxon>
        <taxon>Bacillati</taxon>
        <taxon>Bacillota</taxon>
        <taxon>Bacilli</taxon>
        <taxon>Bacillales</taxon>
        <taxon>Bacillaceae</taxon>
        <taxon>Metabacillus</taxon>
    </lineage>
</organism>
<dbReference type="Pfam" id="PF13649">
    <property type="entry name" value="Methyltransf_25"/>
    <property type="match status" value="1"/>
</dbReference>